<evidence type="ECO:0000256" key="8">
    <source>
        <dbReference type="HAMAP-Rule" id="MF_00911"/>
    </source>
</evidence>
<dbReference type="InterPro" id="IPR026579">
    <property type="entry name" value="FtsQ"/>
</dbReference>
<evidence type="ECO:0000313" key="10">
    <source>
        <dbReference type="EMBL" id="GID09295.1"/>
    </source>
</evidence>
<keyword evidence="2 8" id="KW-1003">Cell membrane</keyword>
<name>A0A8J3IZK9_9ACTN</name>
<dbReference type="GO" id="GO:0043093">
    <property type="term" value="P:FtsZ-dependent cytokinesis"/>
    <property type="evidence" value="ECO:0007669"/>
    <property type="project" value="UniProtKB-UniRule"/>
</dbReference>
<dbReference type="EMBL" id="BOMB01000001">
    <property type="protein sequence ID" value="GID09295.1"/>
    <property type="molecule type" value="Genomic_DNA"/>
</dbReference>
<dbReference type="InterPro" id="IPR005548">
    <property type="entry name" value="Cell_div_FtsQ/DivIB_C"/>
</dbReference>
<reference evidence="10" key="1">
    <citation type="submission" date="2021-01" db="EMBL/GenBank/DDBJ databases">
        <title>Whole genome shotgun sequence of Actinocatenispora rupis NBRC 107355.</title>
        <authorList>
            <person name="Komaki H."/>
            <person name="Tamura T."/>
        </authorList>
    </citation>
    <scope>NUCLEOTIDE SEQUENCE</scope>
    <source>
        <strain evidence="10">NBRC 107355</strain>
    </source>
</reference>
<dbReference type="AlphaFoldDB" id="A0A8J3IZK9"/>
<proteinExistence type="inferred from homology"/>
<dbReference type="Gene3D" id="3.10.20.310">
    <property type="entry name" value="membrane protein fhac"/>
    <property type="match status" value="1"/>
</dbReference>
<comment type="caution">
    <text evidence="10">The sequence shown here is derived from an EMBL/GenBank/DDBJ whole genome shotgun (WGS) entry which is preliminary data.</text>
</comment>
<comment type="function">
    <text evidence="8">Essential cell division protein.</text>
</comment>
<accession>A0A8J3IZK9</accession>
<keyword evidence="3 8" id="KW-0132">Cell division</keyword>
<evidence type="ECO:0000256" key="7">
    <source>
        <dbReference type="ARBA" id="ARBA00023306"/>
    </source>
</evidence>
<organism evidence="10 11">
    <name type="scientific">Actinocatenispora rupis</name>
    <dbReference type="NCBI Taxonomy" id="519421"/>
    <lineage>
        <taxon>Bacteria</taxon>
        <taxon>Bacillati</taxon>
        <taxon>Actinomycetota</taxon>
        <taxon>Actinomycetes</taxon>
        <taxon>Micromonosporales</taxon>
        <taxon>Micromonosporaceae</taxon>
        <taxon>Actinocatenispora</taxon>
    </lineage>
</organism>
<dbReference type="GO" id="GO:0090529">
    <property type="term" value="P:cell septum assembly"/>
    <property type="evidence" value="ECO:0007669"/>
    <property type="project" value="InterPro"/>
</dbReference>
<dbReference type="Proteomes" id="UP000612808">
    <property type="component" value="Unassembled WGS sequence"/>
</dbReference>
<dbReference type="InterPro" id="IPR034746">
    <property type="entry name" value="POTRA"/>
</dbReference>
<evidence type="ECO:0000256" key="2">
    <source>
        <dbReference type="ARBA" id="ARBA00022475"/>
    </source>
</evidence>
<keyword evidence="6 8" id="KW-0472">Membrane</keyword>
<evidence type="ECO:0000256" key="1">
    <source>
        <dbReference type="ARBA" id="ARBA00004370"/>
    </source>
</evidence>
<evidence type="ECO:0000259" key="9">
    <source>
        <dbReference type="PROSITE" id="PS51779"/>
    </source>
</evidence>
<dbReference type="GO" id="GO:0005886">
    <property type="term" value="C:plasma membrane"/>
    <property type="evidence" value="ECO:0007669"/>
    <property type="project" value="UniProtKB-SubCell"/>
</dbReference>
<comment type="similarity">
    <text evidence="8">Belongs to the FtsQ/DivIB family. FtsQ subfamily.</text>
</comment>
<evidence type="ECO:0000256" key="5">
    <source>
        <dbReference type="ARBA" id="ARBA00022989"/>
    </source>
</evidence>
<comment type="subcellular location">
    <subcellularLocation>
        <location evidence="8">Cell membrane</location>
        <topology evidence="8">Single-pass type II membrane protein</topology>
    </subcellularLocation>
    <subcellularLocation>
        <location evidence="1">Membrane</location>
    </subcellularLocation>
    <text evidence="8">Localizes to the division septum.</text>
</comment>
<dbReference type="HAMAP" id="MF_00911">
    <property type="entry name" value="FtsQ_subfam"/>
    <property type="match status" value="1"/>
</dbReference>
<dbReference type="PANTHER" id="PTHR37820:SF1">
    <property type="entry name" value="CELL DIVISION PROTEIN FTSQ"/>
    <property type="match status" value="1"/>
</dbReference>
<dbReference type="RefSeq" id="WP_203654069.1">
    <property type="nucleotide sequence ID" value="NZ_BAAAZM010000016.1"/>
</dbReference>
<dbReference type="Pfam" id="PF03799">
    <property type="entry name" value="FtsQ_DivIB_C"/>
    <property type="match status" value="1"/>
</dbReference>
<keyword evidence="7 8" id="KW-0131">Cell cycle</keyword>
<dbReference type="InterPro" id="IPR050487">
    <property type="entry name" value="FtsQ_DivIB"/>
</dbReference>
<gene>
    <name evidence="8" type="primary">ftsQ</name>
    <name evidence="10" type="ORF">Aru02nite_01840</name>
</gene>
<feature type="transmembrane region" description="Helical" evidence="8">
    <location>
        <begin position="49"/>
        <end position="71"/>
    </location>
</feature>
<evidence type="ECO:0000313" key="11">
    <source>
        <dbReference type="Proteomes" id="UP000612808"/>
    </source>
</evidence>
<evidence type="ECO:0000256" key="6">
    <source>
        <dbReference type="ARBA" id="ARBA00023136"/>
    </source>
</evidence>
<dbReference type="PANTHER" id="PTHR37820">
    <property type="entry name" value="CELL DIVISION PROTEIN DIVIB"/>
    <property type="match status" value="1"/>
</dbReference>
<keyword evidence="4 8" id="KW-0812">Transmembrane</keyword>
<dbReference type="GO" id="GO:0032153">
    <property type="term" value="C:cell division site"/>
    <property type="evidence" value="ECO:0007669"/>
    <property type="project" value="UniProtKB-UniRule"/>
</dbReference>
<keyword evidence="5 8" id="KW-1133">Transmembrane helix</keyword>
<keyword evidence="11" id="KW-1185">Reference proteome</keyword>
<dbReference type="PROSITE" id="PS51779">
    <property type="entry name" value="POTRA"/>
    <property type="match status" value="1"/>
</dbReference>
<dbReference type="Pfam" id="PF08478">
    <property type="entry name" value="POTRA_1"/>
    <property type="match status" value="1"/>
</dbReference>
<dbReference type="InterPro" id="IPR013685">
    <property type="entry name" value="POTRA_FtsQ_type"/>
</dbReference>
<sequence length="266" mass="28349">MAGEARGRRPVTDAARPRRRWRLVLARRPDLPALVRRLFARARRHRSRVLLALGAGVLAVAVVIAALVVVYQTSAFAVRDVRVDGSRALAADVRTAAAVPPGTPLADVDLAATARRVRTLPPVRTAVVSREWPHTVVVTVTERTPAAAVPQGHTVRLVDATGVVFRTVASAPRGLPTIQVAHPGPADDSTRAALTVLAALTPKLRADLRRIEVPRPTRVTLRLSDGRSVVWGDASRSDRKAAAATALLSQDGSTIDVSAPDLVTVR</sequence>
<evidence type="ECO:0000256" key="4">
    <source>
        <dbReference type="ARBA" id="ARBA00022692"/>
    </source>
</evidence>
<feature type="domain" description="POTRA" evidence="9">
    <location>
        <begin position="76"/>
        <end position="143"/>
    </location>
</feature>
<protein>
    <recommendedName>
        <fullName evidence="8">Cell division protein FtsQ</fullName>
    </recommendedName>
</protein>
<evidence type="ECO:0000256" key="3">
    <source>
        <dbReference type="ARBA" id="ARBA00022618"/>
    </source>
</evidence>